<proteinExistence type="predicted"/>
<dbReference type="InterPro" id="IPR036390">
    <property type="entry name" value="WH_DNA-bd_sf"/>
</dbReference>
<dbReference type="Gene3D" id="1.10.10.10">
    <property type="entry name" value="Winged helix-like DNA-binding domain superfamily/Winged helix DNA-binding domain"/>
    <property type="match status" value="1"/>
</dbReference>
<dbReference type="InterPro" id="IPR045981">
    <property type="entry name" value="DUF5937"/>
</dbReference>
<gene>
    <name evidence="6" type="ORF">KTT_21270</name>
</gene>
<feature type="coiled-coil region" evidence="4">
    <location>
        <begin position="71"/>
        <end position="98"/>
    </location>
</feature>
<dbReference type="InterPro" id="IPR036388">
    <property type="entry name" value="WH-like_DNA-bd_sf"/>
</dbReference>
<dbReference type="Pfam" id="PF01022">
    <property type="entry name" value="HTH_5"/>
    <property type="match status" value="1"/>
</dbReference>
<dbReference type="Pfam" id="PF19361">
    <property type="entry name" value="DUF5937"/>
    <property type="match status" value="1"/>
</dbReference>
<keyword evidence="3" id="KW-0804">Transcription</keyword>
<protein>
    <submittedName>
        <fullName evidence="6">Transcriptional regulator</fullName>
    </submittedName>
</protein>
<dbReference type="InterPro" id="IPR051081">
    <property type="entry name" value="HTH_MetalResp_TranReg"/>
</dbReference>
<keyword evidence="1" id="KW-0805">Transcription regulation</keyword>
<feature type="domain" description="HTH arsR-type" evidence="5">
    <location>
        <begin position="281"/>
        <end position="371"/>
    </location>
</feature>
<evidence type="ECO:0000259" key="5">
    <source>
        <dbReference type="PROSITE" id="PS50987"/>
    </source>
</evidence>
<comment type="caution">
    <text evidence="6">The sequence shown here is derived from an EMBL/GenBank/DDBJ whole genome shotgun (WGS) entry which is preliminary data.</text>
</comment>
<dbReference type="Proteomes" id="UP000287352">
    <property type="component" value="Unassembled WGS sequence"/>
</dbReference>
<organism evidence="6 7">
    <name type="scientific">Tengunoibacter tsumagoiensis</name>
    <dbReference type="NCBI Taxonomy" id="2014871"/>
    <lineage>
        <taxon>Bacteria</taxon>
        <taxon>Bacillati</taxon>
        <taxon>Chloroflexota</taxon>
        <taxon>Ktedonobacteria</taxon>
        <taxon>Ktedonobacterales</taxon>
        <taxon>Dictyobacteraceae</taxon>
        <taxon>Tengunoibacter</taxon>
    </lineage>
</organism>
<dbReference type="PANTHER" id="PTHR33154:SF38">
    <property type="entry name" value="HTH ARSR-TYPE DOMAIN-CONTAINING PROTEIN"/>
    <property type="match status" value="1"/>
</dbReference>
<dbReference type="NCBIfam" id="NF033788">
    <property type="entry name" value="HTH_metalloreg"/>
    <property type="match status" value="1"/>
</dbReference>
<dbReference type="RefSeq" id="WP_126579903.1">
    <property type="nucleotide sequence ID" value="NZ_BIFR01000001.1"/>
</dbReference>
<dbReference type="GO" id="GO:0003677">
    <property type="term" value="F:DNA binding"/>
    <property type="evidence" value="ECO:0007669"/>
    <property type="project" value="UniProtKB-KW"/>
</dbReference>
<dbReference type="SUPFAM" id="SSF46785">
    <property type="entry name" value="Winged helix' DNA-binding domain"/>
    <property type="match status" value="1"/>
</dbReference>
<dbReference type="OrthoDB" id="154717at2"/>
<keyword evidence="2" id="KW-0238">DNA-binding</keyword>
<sequence>MTFLIHLQNISVEEIAFSYSPMEELFRSLHVLTNAKYHPLHISWVLSRREHISTHLKAEIEAFGMLYGPRMKVLFQEIWSLSKKIQNFEEEIALLKNMPALNYANQMLAHIAPWENASGQEQVVTYDYESVQTSSLLQQEIRRYIQQVYPEAQTVVDELLHDPQASQEHFIRFLTDYWLHCMATQWEQLEVIFAHDIEQRGRHIFSHGLCSTLNTLSPELQVHQQNDTIMMQYPWGRKEFTATRLILTPSYFIWPRLLVAQDEYGLNLVYSVQELQEQGKLPVTPEKLLKLLKAASDNTRMQILQLLKTQPRSTRELAGLIGMTEAGISKHLKQLQDADIITPERVSYYVLYHINAKTCSDLIHGLEDLIK</sequence>
<keyword evidence="4" id="KW-0175">Coiled coil</keyword>
<dbReference type="EMBL" id="BIFR01000001">
    <property type="protein sequence ID" value="GCE12268.1"/>
    <property type="molecule type" value="Genomic_DNA"/>
</dbReference>
<evidence type="ECO:0000313" key="7">
    <source>
        <dbReference type="Proteomes" id="UP000287352"/>
    </source>
</evidence>
<dbReference type="AlphaFoldDB" id="A0A401ZZI2"/>
<dbReference type="CDD" id="cd00090">
    <property type="entry name" value="HTH_ARSR"/>
    <property type="match status" value="1"/>
</dbReference>
<accession>A0A401ZZI2</accession>
<dbReference type="InterPro" id="IPR011991">
    <property type="entry name" value="ArsR-like_HTH"/>
</dbReference>
<evidence type="ECO:0000256" key="1">
    <source>
        <dbReference type="ARBA" id="ARBA00023015"/>
    </source>
</evidence>
<dbReference type="PANTHER" id="PTHR33154">
    <property type="entry name" value="TRANSCRIPTIONAL REGULATOR, ARSR FAMILY"/>
    <property type="match status" value="1"/>
</dbReference>
<evidence type="ECO:0000256" key="2">
    <source>
        <dbReference type="ARBA" id="ARBA00023125"/>
    </source>
</evidence>
<dbReference type="GO" id="GO:0003700">
    <property type="term" value="F:DNA-binding transcription factor activity"/>
    <property type="evidence" value="ECO:0007669"/>
    <property type="project" value="InterPro"/>
</dbReference>
<dbReference type="SMART" id="SM00418">
    <property type="entry name" value="HTH_ARSR"/>
    <property type="match status" value="1"/>
</dbReference>
<evidence type="ECO:0000256" key="4">
    <source>
        <dbReference type="SAM" id="Coils"/>
    </source>
</evidence>
<dbReference type="PROSITE" id="PS50987">
    <property type="entry name" value="HTH_ARSR_2"/>
    <property type="match status" value="1"/>
</dbReference>
<name>A0A401ZZI2_9CHLR</name>
<evidence type="ECO:0000313" key="6">
    <source>
        <dbReference type="EMBL" id="GCE12268.1"/>
    </source>
</evidence>
<dbReference type="PRINTS" id="PR00778">
    <property type="entry name" value="HTHARSR"/>
</dbReference>
<reference evidence="7" key="1">
    <citation type="submission" date="2018-12" db="EMBL/GenBank/DDBJ databases">
        <title>Tengunoibacter tsumagoiensis gen. nov., sp. nov., Dictyobacter kobayashii sp. nov., D. alpinus sp. nov., and D. joshuensis sp. nov. and description of Dictyobacteraceae fam. nov. within the order Ktedonobacterales isolated from Tengu-no-mugimeshi.</title>
        <authorList>
            <person name="Wang C.M."/>
            <person name="Zheng Y."/>
            <person name="Sakai Y."/>
            <person name="Toyoda A."/>
            <person name="Minakuchi Y."/>
            <person name="Abe K."/>
            <person name="Yokota A."/>
            <person name="Yabe S."/>
        </authorList>
    </citation>
    <scope>NUCLEOTIDE SEQUENCE [LARGE SCALE GENOMIC DNA]</scope>
    <source>
        <strain evidence="7">Uno3</strain>
    </source>
</reference>
<dbReference type="InterPro" id="IPR001845">
    <property type="entry name" value="HTH_ArsR_DNA-bd_dom"/>
</dbReference>
<keyword evidence="7" id="KW-1185">Reference proteome</keyword>
<evidence type="ECO:0000256" key="3">
    <source>
        <dbReference type="ARBA" id="ARBA00023163"/>
    </source>
</evidence>